<evidence type="ECO:0000313" key="7">
    <source>
        <dbReference type="Proteomes" id="UP000196320"/>
    </source>
</evidence>
<proteinExistence type="inferred from homology"/>
<dbReference type="SUPFAM" id="SSF51569">
    <property type="entry name" value="Aldolase"/>
    <property type="match status" value="1"/>
</dbReference>
<organism evidence="6 7">
    <name type="scientific">Microbacterium esteraromaticum</name>
    <dbReference type="NCBI Taxonomy" id="57043"/>
    <lineage>
        <taxon>Bacteria</taxon>
        <taxon>Bacillati</taxon>
        <taxon>Actinomycetota</taxon>
        <taxon>Actinomycetes</taxon>
        <taxon>Micrococcales</taxon>
        <taxon>Microbacteriaceae</taxon>
        <taxon>Microbacterium</taxon>
    </lineage>
</organism>
<keyword evidence="7" id="KW-1185">Reference proteome</keyword>
<reference evidence="6 7" key="1">
    <citation type="submission" date="2017-02" db="EMBL/GenBank/DDBJ databases">
        <authorList>
            <person name="Peterson S.W."/>
        </authorList>
    </citation>
    <scope>NUCLEOTIDE SEQUENCE [LARGE SCALE GENOMIC DNA]</scope>
    <source>
        <strain evidence="6 7">B Mb 05.01</strain>
    </source>
</reference>
<name>A0A1R4K5V7_9MICO</name>
<dbReference type="CDD" id="cd00452">
    <property type="entry name" value="KDPG_aldolase"/>
    <property type="match status" value="1"/>
</dbReference>
<dbReference type="EC" id="4.1.3.16" evidence="6"/>
<dbReference type="EMBL" id="FUKO01000023">
    <property type="protein sequence ID" value="SJN39697.1"/>
    <property type="molecule type" value="Genomic_DNA"/>
</dbReference>
<dbReference type="AlphaFoldDB" id="A0A1R4K5V7"/>
<dbReference type="InterPro" id="IPR000887">
    <property type="entry name" value="Aldlse_KDPG_KHG"/>
</dbReference>
<dbReference type="PANTHER" id="PTHR30246:SF1">
    <property type="entry name" value="2-DEHYDRO-3-DEOXY-6-PHOSPHOGALACTONATE ALDOLASE-RELATED"/>
    <property type="match status" value="1"/>
</dbReference>
<evidence type="ECO:0000313" key="6">
    <source>
        <dbReference type="EMBL" id="SJN39697.1"/>
    </source>
</evidence>
<evidence type="ECO:0000256" key="4">
    <source>
        <dbReference type="ARBA" id="ARBA00023239"/>
    </source>
</evidence>
<sequence length="216" mass="21686">MESFMTDRLTRTRAAGVLAVLRAPSPEAALDAADAIIRGGITGVEVTYSTPDAPAVIRELIARHGERAHIGAGTVTTAAQAAAAADAGAEFLVSPGTLPDLTRTMLDTGRVVMTGALTPTEVMVALDLGVDVVKIFPASLGGPAFLGALRGPFPDAPLMPTGGVKPDNLADWFAAGAVAVGAGGDLANSASIAASDWADLEARAARFAAALATVRG</sequence>
<dbReference type="Gene3D" id="3.20.20.70">
    <property type="entry name" value="Aldolase class I"/>
    <property type="match status" value="1"/>
</dbReference>
<comment type="similarity">
    <text evidence="2">Belongs to the KHG/KDPG aldolase family.</text>
</comment>
<evidence type="ECO:0000256" key="5">
    <source>
        <dbReference type="ARBA" id="ARBA00023277"/>
    </source>
</evidence>
<gene>
    <name evidence="6" type="ORF">FM104_10620</name>
</gene>
<dbReference type="PANTHER" id="PTHR30246">
    <property type="entry name" value="2-KETO-3-DEOXY-6-PHOSPHOGLUCONATE ALDOLASE"/>
    <property type="match status" value="1"/>
</dbReference>
<comment type="pathway">
    <text evidence="1">Carbohydrate acid metabolism.</text>
</comment>
<keyword evidence="4 6" id="KW-0456">Lyase</keyword>
<comment type="subunit">
    <text evidence="3">Homotrimer.</text>
</comment>
<dbReference type="NCBIfam" id="TIGR01182">
    <property type="entry name" value="eda"/>
    <property type="match status" value="1"/>
</dbReference>
<dbReference type="Pfam" id="PF01081">
    <property type="entry name" value="Aldolase"/>
    <property type="match status" value="1"/>
</dbReference>
<dbReference type="GO" id="GO:0008675">
    <property type="term" value="F:2-dehydro-3-deoxy-phosphogluconate aldolase activity"/>
    <property type="evidence" value="ECO:0007669"/>
    <property type="project" value="UniProtKB-EC"/>
</dbReference>
<evidence type="ECO:0000256" key="3">
    <source>
        <dbReference type="ARBA" id="ARBA00011233"/>
    </source>
</evidence>
<dbReference type="Proteomes" id="UP000196320">
    <property type="component" value="Unassembled WGS sequence"/>
</dbReference>
<dbReference type="InterPro" id="IPR013785">
    <property type="entry name" value="Aldolase_TIM"/>
</dbReference>
<accession>A0A1R4K5V7</accession>
<evidence type="ECO:0000256" key="1">
    <source>
        <dbReference type="ARBA" id="ARBA00004761"/>
    </source>
</evidence>
<protein>
    <submittedName>
        <fullName evidence="6">4-Hydroxy-2-oxoglutarate aldolase / 2-dehydro-3-deoxyphosphogluconate aldolase</fullName>
        <ecNumber evidence="6">4.1.2.14</ecNumber>
        <ecNumber evidence="6">4.1.3.16</ecNumber>
    </submittedName>
</protein>
<dbReference type="EC" id="4.1.2.14" evidence="6"/>
<evidence type="ECO:0000256" key="2">
    <source>
        <dbReference type="ARBA" id="ARBA00006906"/>
    </source>
</evidence>
<keyword evidence="5" id="KW-0119">Carbohydrate metabolism</keyword>
<dbReference type="GO" id="GO:0008700">
    <property type="term" value="F:(R,S)-4-hydroxy-2-oxoglutarate aldolase activity"/>
    <property type="evidence" value="ECO:0007669"/>
    <property type="project" value="UniProtKB-EC"/>
</dbReference>